<sequence>MYGYFTVIFPNHFMDIVGVVAKAAAMNPGSEMVSCCSHMRNGEAKDYYITSENEDKKYDFEFKDHTWLWFETTWYLTQFYLVLWNFKNLDDFYYFRIVLISVKF</sequence>
<reference evidence="1" key="2">
    <citation type="submission" date="2023-04" db="EMBL/GenBank/DDBJ databases">
        <authorList>
            <person name="Bruccoleri R.E."/>
            <person name="Oakeley E.J."/>
            <person name="Faust A.-M."/>
            <person name="Dessus-Babus S."/>
            <person name="Altorfer M."/>
            <person name="Burckhardt D."/>
            <person name="Oertli M."/>
            <person name="Naumann U."/>
            <person name="Petersen F."/>
            <person name="Wong J."/>
        </authorList>
    </citation>
    <scope>NUCLEOTIDE SEQUENCE</scope>
    <source>
        <strain evidence="1">GSM-AAB239-AS_SAM_17_03QT</strain>
        <tissue evidence="1">Leaf</tissue>
    </source>
</reference>
<dbReference type="AlphaFoldDB" id="A0AAX6EL74"/>
<comment type="caution">
    <text evidence="1">The sequence shown here is derived from an EMBL/GenBank/DDBJ whole genome shotgun (WGS) entry which is preliminary data.</text>
</comment>
<evidence type="ECO:0000313" key="2">
    <source>
        <dbReference type="Proteomes" id="UP001140949"/>
    </source>
</evidence>
<reference evidence="1" key="1">
    <citation type="journal article" date="2023" name="GigaByte">
        <title>Genome assembly of the bearded iris, Iris pallida Lam.</title>
        <authorList>
            <person name="Bruccoleri R.E."/>
            <person name="Oakeley E.J."/>
            <person name="Faust A.M.E."/>
            <person name="Altorfer M."/>
            <person name="Dessus-Babus S."/>
            <person name="Burckhardt D."/>
            <person name="Oertli M."/>
            <person name="Naumann U."/>
            <person name="Petersen F."/>
            <person name="Wong J."/>
        </authorList>
    </citation>
    <scope>NUCLEOTIDE SEQUENCE</scope>
    <source>
        <strain evidence="1">GSM-AAB239-AS_SAM_17_03QT</strain>
    </source>
</reference>
<name>A0AAX6EL74_IRIPA</name>
<dbReference type="EMBL" id="JANAVB010035817">
    <property type="protein sequence ID" value="KAJ6804872.1"/>
    <property type="molecule type" value="Genomic_DNA"/>
</dbReference>
<proteinExistence type="predicted"/>
<evidence type="ECO:0000313" key="1">
    <source>
        <dbReference type="EMBL" id="KAJ6804872.1"/>
    </source>
</evidence>
<organism evidence="1 2">
    <name type="scientific">Iris pallida</name>
    <name type="common">Sweet iris</name>
    <dbReference type="NCBI Taxonomy" id="29817"/>
    <lineage>
        <taxon>Eukaryota</taxon>
        <taxon>Viridiplantae</taxon>
        <taxon>Streptophyta</taxon>
        <taxon>Embryophyta</taxon>
        <taxon>Tracheophyta</taxon>
        <taxon>Spermatophyta</taxon>
        <taxon>Magnoliopsida</taxon>
        <taxon>Liliopsida</taxon>
        <taxon>Asparagales</taxon>
        <taxon>Iridaceae</taxon>
        <taxon>Iridoideae</taxon>
        <taxon>Irideae</taxon>
        <taxon>Iris</taxon>
    </lineage>
</organism>
<dbReference type="Proteomes" id="UP001140949">
    <property type="component" value="Unassembled WGS sequence"/>
</dbReference>
<gene>
    <name evidence="1" type="ORF">M6B38_185185</name>
</gene>
<accession>A0AAX6EL74</accession>
<protein>
    <submittedName>
        <fullName evidence="1">Uncharacterized protein</fullName>
    </submittedName>
</protein>
<keyword evidence="2" id="KW-1185">Reference proteome</keyword>